<feature type="region of interest" description="Disordered" evidence="1">
    <location>
        <begin position="18"/>
        <end position="51"/>
    </location>
</feature>
<feature type="region of interest" description="Disordered" evidence="1">
    <location>
        <begin position="327"/>
        <end position="356"/>
    </location>
</feature>
<feature type="non-terminal residue" evidence="3">
    <location>
        <position position="1"/>
    </location>
</feature>
<name>A0AAV5VFW0_9BILA</name>
<feature type="transmembrane region" description="Helical" evidence="2">
    <location>
        <begin position="283"/>
        <end position="306"/>
    </location>
</feature>
<accession>A0AAV5VFW0</accession>
<dbReference type="AlphaFoldDB" id="A0AAV5VFW0"/>
<feature type="compositionally biased region" description="Polar residues" evidence="1">
    <location>
        <begin position="341"/>
        <end position="350"/>
    </location>
</feature>
<evidence type="ECO:0000256" key="1">
    <source>
        <dbReference type="SAM" id="MobiDB-lite"/>
    </source>
</evidence>
<keyword evidence="2" id="KW-0472">Membrane</keyword>
<protein>
    <submittedName>
        <fullName evidence="3">Uncharacterized protein</fullName>
    </submittedName>
</protein>
<comment type="caution">
    <text evidence="3">The sequence shown here is derived from an EMBL/GenBank/DDBJ whole genome shotgun (WGS) entry which is preliminary data.</text>
</comment>
<dbReference type="EMBL" id="BTSY01000002">
    <property type="protein sequence ID" value="GMT16815.1"/>
    <property type="molecule type" value="Genomic_DNA"/>
</dbReference>
<sequence length="356" mass="40396">LLASYTLAAIITANSSSSRMERMEEGSESPRSIRSYHKGGSGTLTGGGVQKIYSGSNAPNLKEYKRKLDSRLGQCILLCLITLATLLCLYGFIHGAVHEPLYTYVNRTHQIVHELENAVEENFGGVRVQNETLEREKHSGKKWLTSEELMDYSQLLTKTRSTIWHLFGFNLVLAFILAVVLFLIHFADAEGTYVKFLYRGVLVVCLIFHVAQFLFLLHPCLVGAFTFPSMVDRLFVEAYPRDEYQIRGIEESFSCQFNPNPYHVEFNLASPCLLKMKNSTLPAYGVILMMLITLVPFAFAAFTYAWSACIKDKKHVVTARRRVELNNKRRVPIPNHPPEYSMSSPPQTRRANPEFV</sequence>
<proteinExistence type="predicted"/>
<evidence type="ECO:0000256" key="2">
    <source>
        <dbReference type="SAM" id="Phobius"/>
    </source>
</evidence>
<gene>
    <name evidence="3" type="ORF">PFISCL1PPCAC_8112</name>
</gene>
<evidence type="ECO:0000313" key="4">
    <source>
        <dbReference type="Proteomes" id="UP001432322"/>
    </source>
</evidence>
<keyword evidence="2" id="KW-0812">Transmembrane</keyword>
<feature type="compositionally biased region" description="Gly residues" evidence="1">
    <location>
        <begin position="39"/>
        <end position="49"/>
    </location>
</feature>
<dbReference type="Proteomes" id="UP001432322">
    <property type="component" value="Unassembled WGS sequence"/>
</dbReference>
<organism evidence="3 4">
    <name type="scientific">Pristionchus fissidentatus</name>
    <dbReference type="NCBI Taxonomy" id="1538716"/>
    <lineage>
        <taxon>Eukaryota</taxon>
        <taxon>Metazoa</taxon>
        <taxon>Ecdysozoa</taxon>
        <taxon>Nematoda</taxon>
        <taxon>Chromadorea</taxon>
        <taxon>Rhabditida</taxon>
        <taxon>Rhabditina</taxon>
        <taxon>Diplogasteromorpha</taxon>
        <taxon>Diplogasteroidea</taxon>
        <taxon>Neodiplogasteridae</taxon>
        <taxon>Pristionchus</taxon>
    </lineage>
</organism>
<reference evidence="3" key="1">
    <citation type="submission" date="2023-10" db="EMBL/GenBank/DDBJ databases">
        <title>Genome assembly of Pristionchus species.</title>
        <authorList>
            <person name="Yoshida K."/>
            <person name="Sommer R.J."/>
        </authorList>
    </citation>
    <scope>NUCLEOTIDE SEQUENCE</scope>
    <source>
        <strain evidence="3">RS5133</strain>
    </source>
</reference>
<evidence type="ECO:0000313" key="3">
    <source>
        <dbReference type="EMBL" id="GMT16815.1"/>
    </source>
</evidence>
<keyword evidence="2" id="KW-1133">Transmembrane helix</keyword>
<feature type="transmembrane region" description="Helical" evidence="2">
    <location>
        <begin position="163"/>
        <end position="184"/>
    </location>
</feature>
<keyword evidence="4" id="KW-1185">Reference proteome</keyword>
<feature type="transmembrane region" description="Helical" evidence="2">
    <location>
        <begin position="72"/>
        <end position="93"/>
    </location>
</feature>
<feature type="transmembrane region" description="Helical" evidence="2">
    <location>
        <begin position="196"/>
        <end position="217"/>
    </location>
</feature>